<keyword evidence="3" id="KW-1185">Reference proteome</keyword>
<evidence type="ECO:0000313" key="3">
    <source>
        <dbReference type="Proteomes" id="UP001590950"/>
    </source>
</evidence>
<dbReference type="EMBL" id="JBEFKJ010000008">
    <property type="protein sequence ID" value="KAL2045060.1"/>
    <property type="molecule type" value="Genomic_DNA"/>
</dbReference>
<sequence>MLDLPSTLVLSCLMTALSSKNGLRNILNTIIICSIHVLRIGFALGLLCATCDLIGSHITGLEWTLECYETDFKYLFMAIGFPSLVFFSYAGIDFGLDAYDEASPELRNEVLPEEYPPDDGHHDATTQQHVKEPYIADLRIPTLNTMVLLSGLGSQHTRRSIISQDFTINEATKKMKLIEPTAFLKTLIPSTLVLEQPLKVQEPTSSTENANLAVSMKLTRIPTMEPTLPNTMLTQTMAVQEKSRRSQARSPQTGAAKQNKDHCMVHKQQHKAKTAPNTMTLKTAALQKGPKDQLTKNAKDSEVDHSSRKLTRLLLKDFLALKAGVKIPSAKESVFVSEIDAYAQLKSRAMGRLSESSTSDSVCSSSSGEPFFHARVRLTESSKGEALKKRLAKSPPGGGLLCPESDFQARLRNDMQAKGESRRMRSGMSTPGSVSSSTSEESGFQTEFRKAMWPNGETPAGSGRSSRPSTPGSEIEGEKLEL</sequence>
<feature type="region of interest" description="Disordered" evidence="1">
    <location>
        <begin position="416"/>
        <end position="482"/>
    </location>
</feature>
<proteinExistence type="predicted"/>
<reference evidence="2 3" key="1">
    <citation type="submission" date="2024-09" db="EMBL/GenBank/DDBJ databases">
        <title>Rethinking Asexuality: The Enigmatic Case of Functional Sexual Genes in Lepraria (Stereocaulaceae).</title>
        <authorList>
            <person name="Doellman M."/>
            <person name="Sun Y."/>
            <person name="Barcenas-Pena A."/>
            <person name="Lumbsch H.T."/>
            <person name="Grewe F."/>
        </authorList>
    </citation>
    <scope>NUCLEOTIDE SEQUENCE [LARGE SCALE GENOMIC DNA]</scope>
    <source>
        <strain evidence="2 3">Mercado 3170</strain>
    </source>
</reference>
<feature type="compositionally biased region" description="Low complexity" evidence="1">
    <location>
        <begin position="426"/>
        <end position="446"/>
    </location>
</feature>
<dbReference type="Proteomes" id="UP001590950">
    <property type="component" value="Unassembled WGS sequence"/>
</dbReference>
<evidence type="ECO:0000313" key="2">
    <source>
        <dbReference type="EMBL" id="KAL2045060.1"/>
    </source>
</evidence>
<comment type="caution">
    <text evidence="2">The sequence shown here is derived from an EMBL/GenBank/DDBJ whole genome shotgun (WGS) entry which is preliminary data.</text>
</comment>
<feature type="compositionally biased region" description="Low complexity" evidence="1">
    <location>
        <begin position="458"/>
        <end position="473"/>
    </location>
</feature>
<feature type="region of interest" description="Disordered" evidence="1">
    <location>
        <begin position="240"/>
        <end position="262"/>
    </location>
</feature>
<name>A0ABR4AIR8_9LECA</name>
<feature type="region of interest" description="Disordered" evidence="1">
    <location>
        <begin position="383"/>
        <end position="404"/>
    </location>
</feature>
<protein>
    <submittedName>
        <fullName evidence="2">Uncharacterized protein</fullName>
    </submittedName>
</protein>
<gene>
    <name evidence="2" type="ORF">N7G274_002835</name>
</gene>
<organism evidence="2 3">
    <name type="scientific">Stereocaulon virgatum</name>
    <dbReference type="NCBI Taxonomy" id="373712"/>
    <lineage>
        <taxon>Eukaryota</taxon>
        <taxon>Fungi</taxon>
        <taxon>Dikarya</taxon>
        <taxon>Ascomycota</taxon>
        <taxon>Pezizomycotina</taxon>
        <taxon>Lecanoromycetes</taxon>
        <taxon>OSLEUM clade</taxon>
        <taxon>Lecanoromycetidae</taxon>
        <taxon>Lecanorales</taxon>
        <taxon>Lecanorineae</taxon>
        <taxon>Stereocaulaceae</taxon>
        <taxon>Stereocaulon</taxon>
    </lineage>
</organism>
<evidence type="ECO:0000256" key="1">
    <source>
        <dbReference type="SAM" id="MobiDB-lite"/>
    </source>
</evidence>
<accession>A0ABR4AIR8</accession>